<dbReference type="STRING" id="1257118.L8GPC4"/>
<dbReference type="CDD" id="cd00340">
    <property type="entry name" value="GSH_Peroxidase"/>
    <property type="match status" value="1"/>
</dbReference>
<name>L8GPC4_ACACF</name>
<dbReference type="PIRSF" id="PIRSF000303">
    <property type="entry name" value="Glutathion_perox"/>
    <property type="match status" value="1"/>
</dbReference>
<keyword evidence="2 5" id="KW-0575">Peroxidase</keyword>
<evidence type="ECO:0000256" key="3">
    <source>
        <dbReference type="ARBA" id="ARBA00023002"/>
    </source>
</evidence>
<proteinExistence type="inferred from homology"/>
<evidence type="ECO:0000313" key="8">
    <source>
        <dbReference type="Proteomes" id="UP000011083"/>
    </source>
</evidence>
<feature type="domain" description="Thioredoxin" evidence="6">
    <location>
        <begin position="1"/>
        <end position="163"/>
    </location>
</feature>
<sequence>MSTAKSLHELTAEDNQGQTFDFSQLKGKVVLIVNVASKCGFTPQYKELQALYEKYKDQGLEIVGFPCNQFGSQEPGSDAEIQEFCQKNYGVSFPIMKKIHVNGDEVHPVYAFLKSSKSGLLGLSRIKWNFEKFLVDSEGVVEERYSSLTKPESLESTIEKLLHK</sequence>
<dbReference type="PRINTS" id="PR01011">
    <property type="entry name" value="GLUTPROXDASE"/>
</dbReference>
<dbReference type="InterPro" id="IPR029760">
    <property type="entry name" value="GPX_CS"/>
</dbReference>
<dbReference type="PROSITE" id="PS00763">
    <property type="entry name" value="GLUTATHIONE_PEROXID_2"/>
    <property type="match status" value="1"/>
</dbReference>
<dbReference type="AlphaFoldDB" id="L8GPC4"/>
<dbReference type="OMA" id="TFPMTEK"/>
<organism evidence="7 8">
    <name type="scientific">Acanthamoeba castellanii (strain ATCC 30010 / Neff)</name>
    <dbReference type="NCBI Taxonomy" id="1257118"/>
    <lineage>
        <taxon>Eukaryota</taxon>
        <taxon>Amoebozoa</taxon>
        <taxon>Discosea</taxon>
        <taxon>Longamoebia</taxon>
        <taxon>Centramoebida</taxon>
        <taxon>Acanthamoebidae</taxon>
        <taxon>Acanthamoeba</taxon>
    </lineage>
</organism>
<feature type="active site" evidence="4">
    <location>
        <position position="39"/>
    </location>
</feature>
<dbReference type="KEGG" id="acan:ACA1_365760"/>
<dbReference type="InterPro" id="IPR013766">
    <property type="entry name" value="Thioredoxin_domain"/>
</dbReference>
<dbReference type="Proteomes" id="UP000011083">
    <property type="component" value="Unassembled WGS sequence"/>
</dbReference>
<dbReference type="GeneID" id="14914627"/>
<dbReference type="OrthoDB" id="446890at2759"/>
<dbReference type="GO" id="GO:0034599">
    <property type="term" value="P:cellular response to oxidative stress"/>
    <property type="evidence" value="ECO:0007669"/>
    <property type="project" value="TreeGrafter"/>
</dbReference>
<dbReference type="PANTHER" id="PTHR11592:SF78">
    <property type="entry name" value="GLUTATHIONE PEROXIDASE"/>
    <property type="match status" value="1"/>
</dbReference>
<evidence type="ECO:0000259" key="6">
    <source>
        <dbReference type="PROSITE" id="PS51352"/>
    </source>
</evidence>
<evidence type="ECO:0000256" key="1">
    <source>
        <dbReference type="ARBA" id="ARBA00006926"/>
    </source>
</evidence>
<dbReference type="PROSITE" id="PS51352">
    <property type="entry name" value="THIOREDOXIN_2"/>
    <property type="match status" value="1"/>
</dbReference>
<dbReference type="EMBL" id="KB008073">
    <property type="protein sequence ID" value="ELR13986.1"/>
    <property type="molecule type" value="Genomic_DNA"/>
</dbReference>
<dbReference type="SUPFAM" id="SSF52833">
    <property type="entry name" value="Thioredoxin-like"/>
    <property type="match status" value="1"/>
</dbReference>
<dbReference type="InterPro" id="IPR029759">
    <property type="entry name" value="GPX_AS"/>
</dbReference>
<dbReference type="VEuPathDB" id="AmoebaDB:ACA1_365760"/>
<evidence type="ECO:0000313" key="7">
    <source>
        <dbReference type="EMBL" id="ELR13986.1"/>
    </source>
</evidence>
<evidence type="ECO:0000256" key="2">
    <source>
        <dbReference type="ARBA" id="ARBA00022559"/>
    </source>
</evidence>
<keyword evidence="8" id="KW-1185">Reference proteome</keyword>
<comment type="similarity">
    <text evidence="1 5">Belongs to the glutathione peroxidase family.</text>
</comment>
<reference evidence="7 8" key="1">
    <citation type="journal article" date="2013" name="Genome Biol.">
        <title>Genome of Acanthamoeba castellanii highlights extensive lateral gene transfer and early evolution of tyrosine kinase signaling.</title>
        <authorList>
            <person name="Clarke M."/>
            <person name="Lohan A.J."/>
            <person name="Liu B."/>
            <person name="Lagkouvardos I."/>
            <person name="Roy S."/>
            <person name="Zafar N."/>
            <person name="Bertelli C."/>
            <person name="Schilde C."/>
            <person name="Kianianmomeni A."/>
            <person name="Burglin T.R."/>
            <person name="Frech C."/>
            <person name="Turcotte B."/>
            <person name="Kopec K.O."/>
            <person name="Synnott J.M."/>
            <person name="Choo C."/>
            <person name="Paponov I."/>
            <person name="Finkler A."/>
            <person name="Soon Heng Tan C."/>
            <person name="Hutchins A.P."/>
            <person name="Weinmeier T."/>
            <person name="Rattei T."/>
            <person name="Chu J.S."/>
            <person name="Gimenez G."/>
            <person name="Irimia M."/>
            <person name="Rigden D.J."/>
            <person name="Fitzpatrick D.A."/>
            <person name="Lorenzo-Morales J."/>
            <person name="Bateman A."/>
            <person name="Chiu C.H."/>
            <person name="Tang P."/>
            <person name="Hegemann P."/>
            <person name="Fromm H."/>
            <person name="Raoult D."/>
            <person name="Greub G."/>
            <person name="Miranda-Saavedra D."/>
            <person name="Chen N."/>
            <person name="Nash P."/>
            <person name="Ginger M.L."/>
            <person name="Horn M."/>
            <person name="Schaap P."/>
            <person name="Caler L."/>
            <person name="Loftus B."/>
        </authorList>
    </citation>
    <scope>NUCLEOTIDE SEQUENCE [LARGE SCALE GENOMIC DNA]</scope>
    <source>
        <strain evidence="7 8">Neff</strain>
    </source>
</reference>
<dbReference type="PROSITE" id="PS00460">
    <property type="entry name" value="GLUTATHIONE_PEROXID_1"/>
    <property type="match status" value="1"/>
</dbReference>
<evidence type="ECO:0000256" key="5">
    <source>
        <dbReference type="RuleBase" id="RU000499"/>
    </source>
</evidence>
<accession>L8GPC4</accession>
<dbReference type="FunFam" id="3.40.30.10:FF:000010">
    <property type="entry name" value="Glutathione peroxidase"/>
    <property type="match status" value="1"/>
</dbReference>
<dbReference type="RefSeq" id="XP_004335999.1">
    <property type="nucleotide sequence ID" value="XM_004335951.1"/>
</dbReference>
<protein>
    <recommendedName>
        <fullName evidence="5">Glutathione peroxidase</fullName>
    </recommendedName>
</protein>
<gene>
    <name evidence="7" type="ORF">ACA1_365760</name>
</gene>
<dbReference type="PANTHER" id="PTHR11592">
    <property type="entry name" value="GLUTATHIONE PEROXIDASE"/>
    <property type="match status" value="1"/>
</dbReference>
<dbReference type="PROSITE" id="PS51355">
    <property type="entry name" value="GLUTATHIONE_PEROXID_3"/>
    <property type="match status" value="1"/>
</dbReference>
<evidence type="ECO:0000256" key="4">
    <source>
        <dbReference type="PIRSR" id="PIRSR000303-1"/>
    </source>
</evidence>
<dbReference type="InterPro" id="IPR000889">
    <property type="entry name" value="Glutathione_peroxidase"/>
</dbReference>
<dbReference type="Gene3D" id="3.40.30.10">
    <property type="entry name" value="Glutaredoxin"/>
    <property type="match status" value="1"/>
</dbReference>
<dbReference type="GO" id="GO:0004601">
    <property type="term" value="F:peroxidase activity"/>
    <property type="evidence" value="ECO:0007669"/>
    <property type="project" value="UniProtKB-KW"/>
</dbReference>
<dbReference type="Pfam" id="PF00255">
    <property type="entry name" value="GSHPx"/>
    <property type="match status" value="1"/>
</dbReference>
<keyword evidence="3 5" id="KW-0560">Oxidoreductase</keyword>
<dbReference type="InterPro" id="IPR036249">
    <property type="entry name" value="Thioredoxin-like_sf"/>
</dbReference>